<dbReference type="SMART" id="SM00237">
    <property type="entry name" value="Calx_beta"/>
    <property type="match status" value="4"/>
</dbReference>
<evidence type="ECO:0000259" key="7">
    <source>
        <dbReference type="SMART" id="SM00237"/>
    </source>
</evidence>
<evidence type="ECO:0000256" key="5">
    <source>
        <dbReference type="SAM" id="MobiDB-lite"/>
    </source>
</evidence>
<dbReference type="Gene3D" id="2.60.40.10">
    <property type="entry name" value="Immunoglobulins"/>
    <property type="match status" value="1"/>
</dbReference>
<keyword evidence="2" id="KW-0677">Repeat</keyword>
<feature type="signal peptide" evidence="6">
    <location>
        <begin position="1"/>
        <end position="25"/>
    </location>
</feature>
<proteinExistence type="predicted"/>
<dbReference type="InterPro" id="IPR041286">
    <property type="entry name" value="MBG_2"/>
</dbReference>
<dbReference type="InterPro" id="IPR051171">
    <property type="entry name" value="CaCA"/>
</dbReference>
<dbReference type="RefSeq" id="WP_244547797.1">
    <property type="nucleotide sequence ID" value="NZ_FRXN01000006.1"/>
</dbReference>
<accession>A0A1M7ZJR5</accession>
<keyword evidence="3" id="KW-0106">Calcium</keyword>
<feature type="domain" description="Calx-beta" evidence="7">
    <location>
        <begin position="1285"/>
        <end position="1384"/>
    </location>
</feature>
<feature type="domain" description="Calx-beta" evidence="7">
    <location>
        <begin position="1172"/>
        <end position="1271"/>
    </location>
</feature>
<gene>
    <name evidence="8" type="ORF">SAMN04488108_3892</name>
</gene>
<dbReference type="Pfam" id="PF03160">
    <property type="entry name" value="Calx-beta"/>
    <property type="match status" value="4"/>
</dbReference>
<feature type="non-terminal residue" evidence="8">
    <location>
        <position position="1909"/>
    </location>
</feature>
<keyword evidence="1 6" id="KW-0732">Signal</keyword>
<reference evidence="9" key="1">
    <citation type="submission" date="2016-12" db="EMBL/GenBank/DDBJ databases">
        <authorList>
            <person name="Varghese N."/>
            <person name="Submissions S."/>
        </authorList>
    </citation>
    <scope>NUCLEOTIDE SEQUENCE [LARGE SCALE GENOMIC DNA]</scope>
    <source>
        <strain evidence="9">DSM 25035</strain>
    </source>
</reference>
<evidence type="ECO:0000256" key="6">
    <source>
        <dbReference type="SAM" id="SignalP"/>
    </source>
</evidence>
<dbReference type="InterPro" id="IPR038081">
    <property type="entry name" value="CalX-like_sf"/>
</dbReference>
<dbReference type="GO" id="GO:0016020">
    <property type="term" value="C:membrane"/>
    <property type="evidence" value="ECO:0007669"/>
    <property type="project" value="InterPro"/>
</dbReference>
<keyword evidence="4" id="KW-0813">Transport</keyword>
<sequence>MKTFTSRFFLFIPILFLWTSIFSQAQTTVTFDEITGSTANSLNGTNTYDNSGVRFQIFSGSNNNAYVSSFDRGFNDTRALDDTNLTVGGVTGWKIRKVDGSAFQFVSIWLQEGCGCSSTDGTVKAFKNGSQVGSTVNVTFDSRSAGAKNFVANPDFYDVDEIRIEGVDLYVLIDNFTFGAPYSPVDGDPPVVSSIALVGTPLTTATTVDYTVTFSKNAKNVTSDDFELTTVGTVGTVGAVSGSGTTYNVTVNGIDGEGTIRLDLKAGTDIANDDDVTGTPAFTLGQLHNVGECFVETFETETDEATTFSGNGLNFTLGTGLKIEKRLGFGAGPSNGYITNNFTAGTFSLSSGTEFTMKTIDLFLSDMSNGNNPTGTGTLVITGKKGGIDQFTITKTTGFPTNTAVNNGFFTLDFATDGAANYRDTNVDELVFTISGGFIELAIDNMNFCEAAPDVDADAPAVNSILKVGNPVSTSTTVDFQVTFDEDAFNVTTDDFDLVRTGTATGAITGISGSGSVYTLNVTGISGEGSIQVKLLAGTDIADDLGNTPPFEYVNGEIHLVGACYIENFETFLDGITAFTSNGVDLTLGGNWEVNVRSGFGINSSDVFVENTGSGTYTLDLSEPVRFSQIAFFLSSEVGSIINPTDDGTLTIRGISSGSTAYTITKSTGFPTNFSSNNGFFYIDFSTEGGADNSGTYVDGLEIEIGGSFVYLAMDNLQFCSDYEPPTVTLSVTPTSRSEGVATATEVIATLSGVTSGDVLVDLGFSGTATGSGVDYSLSGSQISITAGNTSGSVTLTNVPDALYEGNETVIIDITSVTNADEDGTQQVTYTIVDDDSEATVSLELLDIYNPITDESGGQAYVRAKIDAVAGVTVTVPLSFSGTATGGGTDYSITGSTITISPGQTMDSIRVTSQYDGIEEGDETVIVTMGTPTNGLKGSPDQVTITIIDEDAAPPSGYAVSIDQDPITPSNSSNVSFTFSGADIGTTYYYSFSSSGGGAPVTGSGTIATPTDQITGIDLSGLGNGTITLSASLEDEFGNEGAAAIDTSEKIASNPPTFTGLPTDITVYEEIPSNIDLSAATFDDVDAAPDDILEISYLALGGTLSFNAGTGITISQPIPGAWTTSGTLSNLNTYLSDPASIKFTSNPGVIGDNAGSIGLSGNDGLVGASFGTINIDVEQGIAFSINDVSVVEGDAGTIPLTFTVSLTAPAPAGGATVDYATSDGSAIAGSDYTAISGTLSFAVGETSKTIDLSVSGDEAVELDETLTLTLSNPTGTGIVIGDDTGTGTITNDDQATVTIADVAVNENSGTATITLTLDNAVDGGFDVDVSTADGTATTGDNDYTAVTSQTLTFAGTVGETETFNITLGGDIKVEADETVSISMSNLVPIIVSSGNIDITDGATLTITNDDQATVTIADVSGKEDDGSITLTATLDNAVDGGLTVDVSTTDGTATVADSDYSAVASQTLTFAGTEGETQTFTVTPTVDATPEPDETVLISMGNLVPTTVAGGDIDISDGAILTILNDDINAPSTPDLVPSSDSGISDSDDITNDRTPTLQGTADPNTTIEIFSSVEGSLGETTSNNVGVWEFTPVSELSPNPGVPAVSHDFTARSKDGSGNFSDSGPLTVVIDTKAPAPIVIGGLTLQLDNNGNTPSISPSDLLASPISDDYSASGDIQLTLNVNSFDCADIGPNPVRLTATDEAGNSDYAETIVFVQDIISPTIVAKTTITLNVDAFGTVILTPNMVDEGSFDNCGILTRELSQTNFDRTDEGVKNITYTVTDVNGNPSQVNIAVTIVVVPKVLNITVDAGQSKVYGDADPVFTFVADGFEAGDDETILTGALTRVAGEDVGTYSITLGTLDAGPNYTINFTGADFAITPAILDITADAGQSKVYGDGDPVFTYQYSGL</sequence>
<evidence type="ECO:0000313" key="9">
    <source>
        <dbReference type="Proteomes" id="UP000184609"/>
    </source>
</evidence>
<dbReference type="Gene3D" id="2.60.40.2030">
    <property type="match status" value="5"/>
</dbReference>
<dbReference type="Pfam" id="PF19077">
    <property type="entry name" value="Big_13"/>
    <property type="match status" value="1"/>
</dbReference>
<feature type="region of interest" description="Disordered" evidence="5">
    <location>
        <begin position="1531"/>
        <end position="1564"/>
    </location>
</feature>
<feature type="domain" description="Calx-beta" evidence="7">
    <location>
        <begin position="1402"/>
        <end position="1501"/>
    </location>
</feature>
<dbReference type="Pfam" id="PF18676">
    <property type="entry name" value="MBG_2"/>
    <property type="match status" value="1"/>
</dbReference>
<dbReference type="InterPro" id="IPR044016">
    <property type="entry name" value="Big_13"/>
</dbReference>
<dbReference type="PANTHER" id="PTHR11878:SF65">
    <property type="entry name" value="NA_CA-EXCHANGE PROTEIN, ISOFORM G"/>
    <property type="match status" value="1"/>
</dbReference>
<feature type="chain" id="PRO_5013178664" evidence="6">
    <location>
        <begin position="26"/>
        <end position="1909"/>
    </location>
</feature>
<name>A0A1M7ZJR5_9BACT</name>
<feature type="compositionally biased region" description="Polar residues" evidence="5">
    <location>
        <begin position="1553"/>
        <end position="1564"/>
    </location>
</feature>
<keyword evidence="9" id="KW-1185">Reference proteome</keyword>
<dbReference type="InterPro" id="IPR013783">
    <property type="entry name" value="Ig-like_fold"/>
</dbReference>
<dbReference type="InterPro" id="IPR003644">
    <property type="entry name" value="Calx_beta"/>
</dbReference>
<organism evidence="8 9">
    <name type="scientific">Algoriphagus zhangzhouensis</name>
    <dbReference type="NCBI Taxonomy" id="1073327"/>
    <lineage>
        <taxon>Bacteria</taxon>
        <taxon>Pseudomonadati</taxon>
        <taxon>Bacteroidota</taxon>
        <taxon>Cytophagia</taxon>
        <taxon>Cytophagales</taxon>
        <taxon>Cyclobacteriaceae</taxon>
        <taxon>Algoriphagus</taxon>
    </lineage>
</organism>
<dbReference type="GO" id="GO:0030001">
    <property type="term" value="P:metal ion transport"/>
    <property type="evidence" value="ECO:0007669"/>
    <property type="project" value="TreeGrafter"/>
</dbReference>
<dbReference type="SUPFAM" id="SSF141072">
    <property type="entry name" value="CalX-like"/>
    <property type="match status" value="5"/>
</dbReference>
<dbReference type="Proteomes" id="UP000184609">
    <property type="component" value="Unassembled WGS sequence"/>
</dbReference>
<feature type="domain" description="Calx-beta" evidence="7">
    <location>
        <begin position="828"/>
        <end position="930"/>
    </location>
</feature>
<evidence type="ECO:0000313" key="8">
    <source>
        <dbReference type="EMBL" id="SHO65144.1"/>
    </source>
</evidence>
<keyword evidence="4" id="KW-0406">Ion transport</keyword>
<protein>
    <submittedName>
        <fullName evidence="8">Calx-beta domain-containing protein</fullName>
    </submittedName>
</protein>
<evidence type="ECO:0000256" key="4">
    <source>
        <dbReference type="ARBA" id="ARBA00023065"/>
    </source>
</evidence>
<evidence type="ECO:0000256" key="1">
    <source>
        <dbReference type="ARBA" id="ARBA00022729"/>
    </source>
</evidence>
<evidence type="ECO:0000256" key="3">
    <source>
        <dbReference type="ARBA" id="ARBA00022837"/>
    </source>
</evidence>
<dbReference type="PANTHER" id="PTHR11878">
    <property type="entry name" value="SODIUM/CALCIUM EXCHANGER"/>
    <property type="match status" value="1"/>
</dbReference>
<dbReference type="STRING" id="1073327.SAMN04488108_3892"/>
<evidence type="ECO:0000256" key="2">
    <source>
        <dbReference type="ARBA" id="ARBA00022737"/>
    </source>
</evidence>
<dbReference type="GO" id="GO:0007154">
    <property type="term" value="P:cell communication"/>
    <property type="evidence" value="ECO:0007669"/>
    <property type="project" value="InterPro"/>
</dbReference>
<dbReference type="EMBL" id="FRXN01000006">
    <property type="protein sequence ID" value="SHO65144.1"/>
    <property type="molecule type" value="Genomic_DNA"/>
</dbReference>